<protein>
    <submittedName>
        <fullName evidence="2">Uncharacterized protein</fullName>
    </submittedName>
</protein>
<feature type="compositionally biased region" description="Polar residues" evidence="1">
    <location>
        <begin position="131"/>
        <end position="141"/>
    </location>
</feature>
<evidence type="ECO:0000256" key="1">
    <source>
        <dbReference type="SAM" id="MobiDB-lite"/>
    </source>
</evidence>
<dbReference type="AlphaFoldDB" id="A0A195BQP7"/>
<dbReference type="EMBL" id="KQ976424">
    <property type="protein sequence ID" value="KYM88286.1"/>
    <property type="molecule type" value="Genomic_DNA"/>
</dbReference>
<proteinExistence type="predicted"/>
<name>A0A195BQP7_9HYME</name>
<sequence>MLRYRQGFAMSYNSDALLIAVPVPRYDFARCRISRNSGSASKTISPSQQRGALMTRASRNFNSQCDASRPTHSISQCTRTSDTMANASPNKIRHDVMSFRYPMSTQILRERDVSRKGPVIPLIKTRINNHRLGNNPFSTRENPVREREKVYDPVATSPSLRITRKQISRPPRICDFELRERAFNPCGFAVTRRSTKYKVHNIDV</sequence>
<evidence type="ECO:0000313" key="3">
    <source>
        <dbReference type="Proteomes" id="UP000078540"/>
    </source>
</evidence>
<reference evidence="2 3" key="1">
    <citation type="submission" date="2015-09" db="EMBL/GenBank/DDBJ databases">
        <title>Atta colombica WGS genome.</title>
        <authorList>
            <person name="Nygaard S."/>
            <person name="Hu H."/>
            <person name="Boomsma J."/>
            <person name="Zhang G."/>
        </authorList>
    </citation>
    <scope>NUCLEOTIDE SEQUENCE [LARGE SCALE GENOMIC DNA]</scope>
    <source>
        <strain evidence="2">Treedump-2</strain>
        <tissue evidence="2">Whole body</tissue>
    </source>
</reference>
<keyword evidence="3" id="KW-1185">Reference proteome</keyword>
<dbReference type="Proteomes" id="UP000078540">
    <property type="component" value="Unassembled WGS sequence"/>
</dbReference>
<feature type="region of interest" description="Disordered" evidence="1">
    <location>
        <begin position="131"/>
        <end position="152"/>
    </location>
</feature>
<organism evidence="2 3">
    <name type="scientific">Atta colombica</name>
    <dbReference type="NCBI Taxonomy" id="520822"/>
    <lineage>
        <taxon>Eukaryota</taxon>
        <taxon>Metazoa</taxon>
        <taxon>Ecdysozoa</taxon>
        <taxon>Arthropoda</taxon>
        <taxon>Hexapoda</taxon>
        <taxon>Insecta</taxon>
        <taxon>Pterygota</taxon>
        <taxon>Neoptera</taxon>
        <taxon>Endopterygota</taxon>
        <taxon>Hymenoptera</taxon>
        <taxon>Apocrita</taxon>
        <taxon>Aculeata</taxon>
        <taxon>Formicoidea</taxon>
        <taxon>Formicidae</taxon>
        <taxon>Myrmicinae</taxon>
        <taxon>Atta</taxon>
    </lineage>
</organism>
<feature type="compositionally biased region" description="Basic and acidic residues" evidence="1">
    <location>
        <begin position="142"/>
        <end position="151"/>
    </location>
</feature>
<gene>
    <name evidence="2" type="ORF">ALC53_02768</name>
</gene>
<accession>A0A195BQP7</accession>
<evidence type="ECO:0000313" key="2">
    <source>
        <dbReference type="EMBL" id="KYM88286.1"/>
    </source>
</evidence>